<organism evidence="1 2">
    <name type="scientific">Candidatus Competibacter phosphatis</name>
    <dbReference type="NCBI Taxonomy" id="221280"/>
    <lineage>
        <taxon>Bacteria</taxon>
        <taxon>Pseudomonadati</taxon>
        <taxon>Pseudomonadota</taxon>
        <taxon>Gammaproteobacteria</taxon>
        <taxon>Candidatus Competibacteraceae</taxon>
        <taxon>Candidatus Competibacter</taxon>
    </lineage>
</organism>
<dbReference type="Proteomes" id="UP000760480">
    <property type="component" value="Unassembled WGS sequence"/>
</dbReference>
<dbReference type="EMBL" id="SPMZ01000016">
    <property type="protein sequence ID" value="NMQ18814.1"/>
    <property type="molecule type" value="Genomic_DNA"/>
</dbReference>
<dbReference type="RefSeq" id="WP_169248070.1">
    <property type="nucleotide sequence ID" value="NZ_SPMZ01000016.1"/>
</dbReference>
<accession>A0ABX1TJS2</accession>
<sequence length="66" mass="7667">MKPYLIVVEEPSSDQLIDVALIEAESEQEAETQAQRLFPNLPDQDLCVYDVHELNHDHPDGWTYRD</sequence>
<keyword evidence="2" id="KW-1185">Reference proteome</keyword>
<reference evidence="1 2" key="1">
    <citation type="submission" date="2019-03" db="EMBL/GenBank/DDBJ databases">
        <title>Metabolic reconstructions from genomes of highly enriched 'Candidatus Accumulibacter' and 'Candidatus Competibacter' bioreactor populations.</title>
        <authorList>
            <person name="Annavajhala M.K."/>
            <person name="Welles L."/>
            <person name="Abbas B."/>
            <person name="Sorokin D."/>
            <person name="Park H."/>
            <person name="Van Loosdrecht M."/>
            <person name="Chandran K."/>
        </authorList>
    </citation>
    <scope>NUCLEOTIDE SEQUENCE [LARGE SCALE GENOMIC DNA]</scope>
    <source>
        <strain evidence="1 2">SBR_G</strain>
    </source>
</reference>
<evidence type="ECO:0000313" key="1">
    <source>
        <dbReference type="EMBL" id="NMQ18814.1"/>
    </source>
</evidence>
<gene>
    <name evidence="1" type="ORF">E4P82_06090</name>
</gene>
<evidence type="ECO:0000313" key="2">
    <source>
        <dbReference type="Proteomes" id="UP000760480"/>
    </source>
</evidence>
<protein>
    <submittedName>
        <fullName evidence="1">Uncharacterized protein</fullName>
    </submittedName>
</protein>
<name>A0ABX1TJS2_9GAMM</name>
<comment type="caution">
    <text evidence="1">The sequence shown here is derived from an EMBL/GenBank/DDBJ whole genome shotgun (WGS) entry which is preliminary data.</text>
</comment>
<proteinExistence type="predicted"/>